<organism evidence="6 7">
    <name type="scientific">Streptomyces canus</name>
    <dbReference type="NCBI Taxonomy" id="58343"/>
    <lineage>
        <taxon>Bacteria</taxon>
        <taxon>Bacillati</taxon>
        <taxon>Actinomycetota</taxon>
        <taxon>Actinomycetes</taxon>
        <taxon>Kitasatosporales</taxon>
        <taxon>Streptomycetaceae</taxon>
        <taxon>Streptomyces</taxon>
        <taxon>Streptomyces aurantiacus group</taxon>
    </lineage>
</organism>
<dbReference type="RefSeq" id="WP_306978534.1">
    <property type="nucleotide sequence ID" value="NZ_JAUSZV010000005.1"/>
</dbReference>
<evidence type="ECO:0000313" key="7">
    <source>
        <dbReference type="Proteomes" id="UP001234216"/>
    </source>
</evidence>
<dbReference type="Pfam" id="PF02801">
    <property type="entry name" value="Ketoacyl-synt_C"/>
    <property type="match status" value="1"/>
</dbReference>
<comment type="caution">
    <text evidence="6">The sequence shown here is derived from an EMBL/GenBank/DDBJ whole genome shotgun (WGS) entry which is preliminary data.</text>
</comment>
<dbReference type="PROSITE" id="PS52004">
    <property type="entry name" value="KS3_2"/>
    <property type="match status" value="1"/>
</dbReference>
<keyword evidence="2 4" id="KW-0808">Transferase</keyword>
<dbReference type="Pfam" id="PF00109">
    <property type="entry name" value="ketoacyl-synt"/>
    <property type="match status" value="1"/>
</dbReference>
<evidence type="ECO:0000256" key="2">
    <source>
        <dbReference type="ARBA" id="ARBA00022679"/>
    </source>
</evidence>
<keyword evidence="3 6" id="KW-0012">Acyltransferase</keyword>
<evidence type="ECO:0000256" key="3">
    <source>
        <dbReference type="ARBA" id="ARBA00023315"/>
    </source>
</evidence>
<dbReference type="InterPro" id="IPR014031">
    <property type="entry name" value="Ketoacyl_synth_C"/>
</dbReference>
<evidence type="ECO:0000259" key="5">
    <source>
        <dbReference type="PROSITE" id="PS52004"/>
    </source>
</evidence>
<feature type="domain" description="Ketosynthase family 3 (KS3)" evidence="5">
    <location>
        <begin position="3"/>
        <end position="417"/>
    </location>
</feature>
<dbReference type="PANTHER" id="PTHR11712:SF336">
    <property type="entry name" value="3-OXOACYL-[ACYL-CARRIER-PROTEIN] SYNTHASE, MITOCHONDRIAL"/>
    <property type="match status" value="1"/>
</dbReference>
<accession>A0AAW8FFH9</accession>
<dbReference type="InterPro" id="IPR018201">
    <property type="entry name" value="Ketoacyl_synth_AS"/>
</dbReference>
<dbReference type="EMBL" id="JAUSZV010000005">
    <property type="protein sequence ID" value="MDQ0908901.1"/>
    <property type="molecule type" value="Genomic_DNA"/>
</dbReference>
<dbReference type="InterPro" id="IPR016039">
    <property type="entry name" value="Thiolase-like"/>
</dbReference>
<comment type="similarity">
    <text evidence="1 4">Belongs to the thiolase-like superfamily. Beta-ketoacyl-ACP synthases family.</text>
</comment>
<reference evidence="6" key="1">
    <citation type="submission" date="2023-07" db="EMBL/GenBank/DDBJ databases">
        <title>Comparative genomics of wheat-associated soil bacteria to identify genetic determinants of phenazine resistance.</title>
        <authorList>
            <person name="Mouncey N."/>
        </authorList>
    </citation>
    <scope>NUCLEOTIDE SEQUENCE</scope>
    <source>
        <strain evidence="6">V4I22</strain>
    </source>
</reference>
<dbReference type="FunFam" id="3.40.47.10:FF:000029">
    <property type="entry name" value="3-oxoacyl-[acyl-carrier-protein] synthase 1"/>
    <property type="match status" value="1"/>
</dbReference>
<dbReference type="InterPro" id="IPR020841">
    <property type="entry name" value="PKS_Beta-ketoAc_synthase_dom"/>
</dbReference>
<dbReference type="EC" id="2.3.1.-" evidence="6"/>
<proteinExistence type="inferred from homology"/>
<dbReference type="AlphaFoldDB" id="A0AAW8FFH9"/>
<dbReference type="CDD" id="cd00834">
    <property type="entry name" value="KAS_I_II"/>
    <property type="match status" value="1"/>
</dbReference>
<dbReference type="NCBIfam" id="NF005589">
    <property type="entry name" value="PRK07314.1"/>
    <property type="match status" value="1"/>
</dbReference>
<dbReference type="SMART" id="SM00825">
    <property type="entry name" value="PKS_KS"/>
    <property type="match status" value="1"/>
</dbReference>
<dbReference type="Proteomes" id="UP001234216">
    <property type="component" value="Unassembled WGS sequence"/>
</dbReference>
<dbReference type="PANTHER" id="PTHR11712">
    <property type="entry name" value="POLYKETIDE SYNTHASE-RELATED"/>
    <property type="match status" value="1"/>
</dbReference>
<evidence type="ECO:0000313" key="6">
    <source>
        <dbReference type="EMBL" id="MDQ0908901.1"/>
    </source>
</evidence>
<dbReference type="EC" id="2.3.1.260" evidence="6"/>
<dbReference type="FunFam" id="3.40.47.10:FF:000018">
    <property type="entry name" value="3-oxoacyl-[acyl-carrier-protein] synthase 2"/>
    <property type="match status" value="1"/>
</dbReference>
<evidence type="ECO:0000256" key="1">
    <source>
        <dbReference type="ARBA" id="ARBA00008467"/>
    </source>
</evidence>
<dbReference type="EC" id="2.3.1.235" evidence="6"/>
<dbReference type="GO" id="GO:0004315">
    <property type="term" value="F:3-oxoacyl-[acyl-carrier-protein] synthase activity"/>
    <property type="evidence" value="ECO:0007669"/>
    <property type="project" value="InterPro"/>
</dbReference>
<dbReference type="InterPro" id="IPR014030">
    <property type="entry name" value="Ketoacyl_synth_N"/>
</dbReference>
<gene>
    <name evidence="6" type="ORF">QFZ22_004886</name>
</gene>
<dbReference type="InterPro" id="IPR000794">
    <property type="entry name" value="Beta-ketoacyl_synthase"/>
</dbReference>
<dbReference type="PROSITE" id="PS00606">
    <property type="entry name" value="KS3_1"/>
    <property type="match status" value="1"/>
</dbReference>
<dbReference type="GO" id="GO:0005829">
    <property type="term" value="C:cytosol"/>
    <property type="evidence" value="ECO:0007669"/>
    <property type="project" value="TreeGrafter"/>
</dbReference>
<protein>
    <submittedName>
        <fullName evidence="6">Act minimal PKS ketosynthase (KS/KS alpha)</fullName>
        <ecNumber evidence="6">2.3.1.-</ecNumber>
        <ecNumber evidence="6">2.3.1.235</ecNumber>
        <ecNumber evidence="6">2.3.1.260</ecNumber>
    </submittedName>
</protein>
<dbReference type="Gene3D" id="3.40.47.10">
    <property type="match status" value="2"/>
</dbReference>
<name>A0AAW8FFH9_9ACTN</name>
<dbReference type="GO" id="GO:0030497">
    <property type="term" value="P:fatty acid elongation"/>
    <property type="evidence" value="ECO:0007669"/>
    <property type="project" value="UniProtKB-ARBA"/>
</dbReference>
<dbReference type="SUPFAM" id="SSF53901">
    <property type="entry name" value="Thiolase-like"/>
    <property type="match status" value="1"/>
</dbReference>
<evidence type="ECO:0000256" key="4">
    <source>
        <dbReference type="RuleBase" id="RU003694"/>
    </source>
</evidence>
<sequence length="422" mass="44173">MPRRRAVITGIGVVAPGGIGRKEFWELLTSGRTATHAISVFDATPFRSRIAAECDFDTAAAGLTPQEARRMDRAAQFAVVCAREAVADSGLEFDTVDSDTVGVSIGSAVGATIGLENEYAVVSNSGRDWIVDHTYAVPQLYGYLVPSSFSAEVAWTVGAEGPVTTVSTGCTSGLDAVSYAAGLIEEGSAEVMLAGATDAPISPISAASFDAIKATSPNNADPEHASRPFDAHRDGFVMGEGSAVFVLEEREAAKARGAHVYAEVVGFAGRSNAYHMTGLKPDGREMAEAITVAMHRAGVRPEDIDYINAHGSGTRQNDRHETAAFKRSLGERAHQVPVSSIKSMVGHSLGAIGSIEIAACALAIEHGVVPPTANLRTSDPECDLDYVPRIAREAELDVVLTVGSGFGGFQTAMLLARPGRVA</sequence>